<feature type="transmembrane region" description="Helical" evidence="1">
    <location>
        <begin position="123"/>
        <end position="146"/>
    </location>
</feature>
<accession>A0A8D5AGR5</accession>
<feature type="domain" description="VTT" evidence="2">
    <location>
        <begin position="23"/>
        <end position="143"/>
    </location>
</feature>
<dbReference type="PANTHER" id="PTHR42709:SF2">
    <property type="entry name" value="INNER MEMBRANE PROTEIN YOHD"/>
    <property type="match status" value="1"/>
</dbReference>
<dbReference type="KEGG" id="moz:MoryE10_12690"/>
<dbReference type="AlphaFoldDB" id="A0A8D5AGR5"/>
<dbReference type="RefSeq" id="WP_221048574.1">
    <property type="nucleotide sequence ID" value="NZ_AP019782.1"/>
</dbReference>
<keyword evidence="1" id="KW-1133">Transmembrane helix</keyword>
<feature type="transmembrane region" description="Helical" evidence="1">
    <location>
        <begin position="161"/>
        <end position="180"/>
    </location>
</feature>
<dbReference type="EMBL" id="AP019782">
    <property type="protein sequence ID" value="BBL70663.1"/>
    <property type="molecule type" value="Genomic_DNA"/>
</dbReference>
<dbReference type="PANTHER" id="PTHR42709">
    <property type="entry name" value="ALKALINE PHOSPHATASE LIKE PROTEIN"/>
    <property type="match status" value="1"/>
</dbReference>
<sequence length="192" mass="21338">MTLHEIISQYGYIALFIGTFLEGETILLVAGYLAHEGHLGLTLAILSAFLGTFAGDQTFFFLGRAKGIKFLEKREAWRLKSQKAFDLLHRHQVPVILGFRFLYGIRNVTPFVIGASGLKPIRFFVLNFLGAATWAVTFGLLGYYFGQAVELALNNAKQYEYWVLGLICAVALAGFIHSNISARRAKRNGESA</sequence>
<feature type="transmembrane region" description="Helical" evidence="1">
    <location>
        <begin position="12"/>
        <end position="33"/>
    </location>
</feature>
<dbReference type="Proteomes" id="UP000824988">
    <property type="component" value="Chromosome"/>
</dbReference>
<organism evidence="3 4">
    <name type="scientific">Methylogaea oryzae</name>
    <dbReference type="NCBI Taxonomy" id="1295382"/>
    <lineage>
        <taxon>Bacteria</taxon>
        <taxon>Pseudomonadati</taxon>
        <taxon>Pseudomonadota</taxon>
        <taxon>Gammaproteobacteria</taxon>
        <taxon>Methylococcales</taxon>
        <taxon>Methylococcaceae</taxon>
        <taxon>Methylogaea</taxon>
    </lineage>
</organism>
<evidence type="ECO:0000313" key="3">
    <source>
        <dbReference type="EMBL" id="BBL70663.1"/>
    </source>
</evidence>
<reference evidence="3" key="1">
    <citation type="submission" date="2019-06" db="EMBL/GenBank/DDBJ databases">
        <title>Complete genome sequence of Methylogaea oryzae strain JCM16910.</title>
        <authorList>
            <person name="Asakawa S."/>
        </authorList>
    </citation>
    <scope>NUCLEOTIDE SEQUENCE</scope>
    <source>
        <strain evidence="3">E10</strain>
    </source>
</reference>
<dbReference type="Pfam" id="PF09335">
    <property type="entry name" value="VTT_dom"/>
    <property type="match status" value="1"/>
</dbReference>
<keyword evidence="1" id="KW-0812">Transmembrane</keyword>
<dbReference type="InterPro" id="IPR051311">
    <property type="entry name" value="DedA_domain"/>
</dbReference>
<gene>
    <name evidence="3" type="ORF">MoryE10_12690</name>
</gene>
<keyword evidence="4" id="KW-1185">Reference proteome</keyword>
<evidence type="ECO:0000313" key="4">
    <source>
        <dbReference type="Proteomes" id="UP000824988"/>
    </source>
</evidence>
<feature type="transmembrane region" description="Helical" evidence="1">
    <location>
        <begin position="39"/>
        <end position="63"/>
    </location>
</feature>
<evidence type="ECO:0000259" key="2">
    <source>
        <dbReference type="Pfam" id="PF09335"/>
    </source>
</evidence>
<keyword evidence="1" id="KW-0472">Membrane</keyword>
<evidence type="ECO:0000256" key="1">
    <source>
        <dbReference type="SAM" id="Phobius"/>
    </source>
</evidence>
<dbReference type="InterPro" id="IPR032816">
    <property type="entry name" value="VTT_dom"/>
</dbReference>
<dbReference type="GO" id="GO:0005886">
    <property type="term" value="C:plasma membrane"/>
    <property type="evidence" value="ECO:0007669"/>
    <property type="project" value="TreeGrafter"/>
</dbReference>
<name>A0A8D5AGR5_9GAMM</name>
<protein>
    <submittedName>
        <fullName evidence="3">Membrane protein</fullName>
    </submittedName>
</protein>
<proteinExistence type="predicted"/>